<gene>
    <name evidence="2" type="ORF">WJX72_009777</name>
</gene>
<dbReference type="AlphaFoldDB" id="A0AAW1R7X2"/>
<organism evidence="2 3">
    <name type="scientific">[Myrmecia] bisecta</name>
    <dbReference type="NCBI Taxonomy" id="41462"/>
    <lineage>
        <taxon>Eukaryota</taxon>
        <taxon>Viridiplantae</taxon>
        <taxon>Chlorophyta</taxon>
        <taxon>core chlorophytes</taxon>
        <taxon>Trebouxiophyceae</taxon>
        <taxon>Trebouxiales</taxon>
        <taxon>Trebouxiaceae</taxon>
        <taxon>Myrmecia</taxon>
    </lineage>
</organism>
<evidence type="ECO:0000256" key="1">
    <source>
        <dbReference type="SAM" id="MobiDB-lite"/>
    </source>
</evidence>
<reference evidence="2 3" key="1">
    <citation type="journal article" date="2024" name="Nat. Commun.">
        <title>Phylogenomics reveals the evolutionary origins of lichenization in chlorophyte algae.</title>
        <authorList>
            <person name="Puginier C."/>
            <person name="Libourel C."/>
            <person name="Otte J."/>
            <person name="Skaloud P."/>
            <person name="Haon M."/>
            <person name="Grisel S."/>
            <person name="Petersen M."/>
            <person name="Berrin J.G."/>
            <person name="Delaux P.M."/>
            <person name="Dal Grande F."/>
            <person name="Keller J."/>
        </authorList>
    </citation>
    <scope>NUCLEOTIDE SEQUENCE [LARGE SCALE GENOMIC DNA]</scope>
    <source>
        <strain evidence="2 3">SAG 2043</strain>
    </source>
</reference>
<feature type="compositionally biased region" description="Polar residues" evidence="1">
    <location>
        <begin position="110"/>
        <end position="124"/>
    </location>
</feature>
<dbReference type="Proteomes" id="UP001489004">
    <property type="component" value="Unassembled WGS sequence"/>
</dbReference>
<protein>
    <submittedName>
        <fullName evidence="2">Uncharacterized protein</fullName>
    </submittedName>
</protein>
<proteinExistence type="predicted"/>
<feature type="compositionally biased region" description="Low complexity" evidence="1">
    <location>
        <begin position="162"/>
        <end position="175"/>
    </location>
</feature>
<feature type="compositionally biased region" description="Low complexity" evidence="1">
    <location>
        <begin position="125"/>
        <end position="135"/>
    </location>
</feature>
<dbReference type="EMBL" id="JALJOR010000001">
    <property type="protein sequence ID" value="KAK9830100.1"/>
    <property type="molecule type" value="Genomic_DNA"/>
</dbReference>
<name>A0AAW1R7X2_9CHLO</name>
<sequence length="278" mass="30875">MPDNRTSPEDTDLYRSFDTFTDAEKQHLTGQLTGEAFLDTIAKGPPSNDREAMIYGLLRVHGVDNVAAATELGLGPAYLRRRLPYLEAPWKQRVHAKLLAMNEVEEELPPTTSVLATTDRSSSHAPAATYAAAAAYERDPKRSRLHQNSRERSRERSPAGRSFSGPADASGSSSGRIIYPIPSDRYKDTPFWQGAGEAAKMPDDMVDWAKASQRPPTGCCKDESEIRAIPQGTRRCYVRGCDLEHTWRKCAKFANHFALLKYQKKVPAPITTPLTVRA</sequence>
<feature type="compositionally biased region" description="Basic and acidic residues" evidence="1">
    <location>
        <begin position="136"/>
        <end position="158"/>
    </location>
</feature>
<evidence type="ECO:0000313" key="2">
    <source>
        <dbReference type="EMBL" id="KAK9830100.1"/>
    </source>
</evidence>
<keyword evidence="3" id="KW-1185">Reference proteome</keyword>
<evidence type="ECO:0000313" key="3">
    <source>
        <dbReference type="Proteomes" id="UP001489004"/>
    </source>
</evidence>
<accession>A0AAW1R7X2</accession>
<comment type="caution">
    <text evidence="2">The sequence shown here is derived from an EMBL/GenBank/DDBJ whole genome shotgun (WGS) entry which is preliminary data.</text>
</comment>
<feature type="region of interest" description="Disordered" evidence="1">
    <location>
        <begin position="107"/>
        <end position="175"/>
    </location>
</feature>